<dbReference type="InterPro" id="IPR028939">
    <property type="entry name" value="P5C_Rdtase_cat_N"/>
</dbReference>
<protein>
    <recommendedName>
        <fullName evidence="2">Pyrroline-5-carboxylate reductase catalytic N-terminal domain-containing protein</fullName>
    </recommendedName>
</protein>
<evidence type="ECO:0000313" key="3">
    <source>
        <dbReference type="EMBL" id="RUT68604.1"/>
    </source>
</evidence>
<dbReference type="GO" id="GO:0016491">
    <property type="term" value="F:oxidoreductase activity"/>
    <property type="evidence" value="ECO:0007669"/>
    <property type="project" value="UniProtKB-KW"/>
</dbReference>
<dbReference type="Pfam" id="PF03807">
    <property type="entry name" value="F420_oxidored"/>
    <property type="match status" value="1"/>
</dbReference>
<accession>A0A434A2Q8</accession>
<dbReference type="SUPFAM" id="SSF51735">
    <property type="entry name" value="NAD(P)-binding Rossmann-fold domains"/>
    <property type="match status" value="1"/>
</dbReference>
<dbReference type="AlphaFoldDB" id="A0A434A2Q8"/>
<gene>
    <name evidence="3" type="ORF">D0817_19795</name>
</gene>
<dbReference type="PANTHER" id="PTHR14239">
    <property type="entry name" value="DUDULIN-RELATED"/>
    <property type="match status" value="1"/>
</dbReference>
<reference evidence="4" key="1">
    <citation type="journal article" date="2019" name="Syst. Appl. Microbiol.">
        <title>Flavobacterium circumlabens sp. nov. and Flavobacterium cupreum sp. nov., two psychrotrophic species isolated from Antarctic environmental samples.</title>
        <authorList>
            <person name="Kralova S."/>
            <person name="Busse H.-J."/>
            <person name="Svec P."/>
            <person name="Maslanova I."/>
            <person name="Stankova E."/>
            <person name="Bartak M."/>
            <person name="Sedlacek I."/>
        </authorList>
    </citation>
    <scope>NUCLEOTIDE SEQUENCE [LARGE SCALE GENOMIC DNA]</scope>
    <source>
        <strain evidence="4">CCM 8825</strain>
    </source>
</reference>
<proteinExistence type="predicted"/>
<keyword evidence="1" id="KW-0560">Oxidoreductase</keyword>
<evidence type="ECO:0000259" key="2">
    <source>
        <dbReference type="Pfam" id="PF03807"/>
    </source>
</evidence>
<dbReference type="EMBL" id="QWDM01000015">
    <property type="protein sequence ID" value="RUT68604.1"/>
    <property type="molecule type" value="Genomic_DNA"/>
</dbReference>
<evidence type="ECO:0000256" key="1">
    <source>
        <dbReference type="ARBA" id="ARBA00023002"/>
    </source>
</evidence>
<dbReference type="InterPro" id="IPR051267">
    <property type="entry name" value="STEAP_metalloreductase"/>
</dbReference>
<organism evidence="3 4">
    <name type="scientific">Flavobacterium cupreum</name>
    <dbReference type="NCBI Taxonomy" id="2133766"/>
    <lineage>
        <taxon>Bacteria</taxon>
        <taxon>Pseudomonadati</taxon>
        <taxon>Bacteroidota</taxon>
        <taxon>Flavobacteriia</taxon>
        <taxon>Flavobacteriales</taxon>
        <taxon>Flavobacteriaceae</taxon>
        <taxon>Flavobacterium</taxon>
    </lineage>
</organism>
<feature type="domain" description="Pyrroline-5-carboxylate reductase catalytic N-terminal" evidence="2">
    <location>
        <begin position="5"/>
        <end position="93"/>
    </location>
</feature>
<keyword evidence="4" id="KW-1185">Reference proteome</keyword>
<dbReference type="Gene3D" id="3.40.50.720">
    <property type="entry name" value="NAD(P)-binding Rossmann-like Domain"/>
    <property type="match status" value="1"/>
</dbReference>
<dbReference type="Proteomes" id="UP000288102">
    <property type="component" value="Unassembled WGS sequence"/>
</dbReference>
<name>A0A434A2Q8_9FLAO</name>
<evidence type="ECO:0000313" key="4">
    <source>
        <dbReference type="Proteomes" id="UP000288102"/>
    </source>
</evidence>
<dbReference type="OrthoDB" id="663900at2"/>
<sequence length="173" mass="19269">MYQMKVGIIGVCSITLDYADKAARSGHEVLISHIRNNSCFKEVVQRIGSNAKLVSVNEAAKSDIIILFIPREDIDALMHDLPDMTGKIVLHTNNLILNLDVPAEKTGIKSSSETIASLLPTAHVVKIFNVLELHKQNQNKYEIFDTAADQEIKDRVIGFLESLNFIRPDVSEL</sequence>
<comment type="caution">
    <text evidence="3">The sequence shown here is derived from an EMBL/GenBank/DDBJ whole genome shotgun (WGS) entry which is preliminary data.</text>
</comment>
<dbReference type="InterPro" id="IPR036291">
    <property type="entry name" value="NAD(P)-bd_dom_sf"/>
</dbReference>